<dbReference type="PANTHER" id="PTHR48013:SF9">
    <property type="entry name" value="DUAL SPECIFICITY MITOGEN-ACTIVATED PROTEIN KINASE KINASE 5"/>
    <property type="match status" value="1"/>
</dbReference>
<name>A0A914EGC3_9BILA</name>
<dbReference type="Gene3D" id="3.10.100.10">
    <property type="entry name" value="Mannose-Binding Protein A, subunit A"/>
    <property type="match status" value="1"/>
</dbReference>
<keyword evidence="3" id="KW-0418">Kinase</keyword>
<comment type="similarity">
    <text evidence="5">Belongs to the protein kinase superfamily. STE Ser/Thr protein kinase family. MAP kinase kinase subfamily.</text>
</comment>
<comment type="catalytic activity">
    <reaction evidence="7">
        <text>L-seryl-[protein] + ATP = O-phospho-L-seryl-[protein] + ADP + H(+)</text>
        <dbReference type="Rhea" id="RHEA:17989"/>
        <dbReference type="Rhea" id="RHEA-COMP:9863"/>
        <dbReference type="Rhea" id="RHEA-COMP:11604"/>
        <dbReference type="ChEBI" id="CHEBI:15378"/>
        <dbReference type="ChEBI" id="CHEBI:29999"/>
        <dbReference type="ChEBI" id="CHEBI:30616"/>
        <dbReference type="ChEBI" id="CHEBI:83421"/>
        <dbReference type="ChEBI" id="CHEBI:456216"/>
        <dbReference type="EC" id="2.7.12.2"/>
    </reaction>
</comment>
<evidence type="ECO:0000256" key="1">
    <source>
        <dbReference type="ARBA" id="ARBA00022679"/>
    </source>
</evidence>
<keyword evidence="4" id="KW-0067">ATP-binding</keyword>
<dbReference type="CDD" id="cd00037">
    <property type="entry name" value="CLECT"/>
    <property type="match status" value="1"/>
</dbReference>
<evidence type="ECO:0000256" key="3">
    <source>
        <dbReference type="ARBA" id="ARBA00022777"/>
    </source>
</evidence>
<dbReference type="Pfam" id="PF00069">
    <property type="entry name" value="Pkinase"/>
    <property type="match status" value="1"/>
</dbReference>
<evidence type="ECO:0000313" key="12">
    <source>
        <dbReference type="WBParaSite" id="ACRNAN_scaffold7573.g11174.t1"/>
    </source>
</evidence>
<dbReference type="SUPFAM" id="SSF56112">
    <property type="entry name" value="Protein kinase-like (PK-like)"/>
    <property type="match status" value="1"/>
</dbReference>
<evidence type="ECO:0000256" key="8">
    <source>
        <dbReference type="ARBA" id="ARBA00049299"/>
    </source>
</evidence>
<keyword evidence="2" id="KW-0547">Nucleotide-binding</keyword>
<dbReference type="GO" id="GO:0005524">
    <property type="term" value="F:ATP binding"/>
    <property type="evidence" value="ECO:0007669"/>
    <property type="project" value="UniProtKB-KW"/>
</dbReference>
<dbReference type="AlphaFoldDB" id="A0A914EGC3"/>
<evidence type="ECO:0000256" key="9">
    <source>
        <dbReference type="ARBA" id="ARBA00051693"/>
    </source>
</evidence>
<comment type="catalytic activity">
    <reaction evidence="8">
        <text>L-threonyl-[protein] + ATP = O-phospho-L-threonyl-[protein] + ADP + H(+)</text>
        <dbReference type="Rhea" id="RHEA:46608"/>
        <dbReference type="Rhea" id="RHEA-COMP:11060"/>
        <dbReference type="Rhea" id="RHEA-COMP:11605"/>
        <dbReference type="ChEBI" id="CHEBI:15378"/>
        <dbReference type="ChEBI" id="CHEBI:30013"/>
        <dbReference type="ChEBI" id="CHEBI:30616"/>
        <dbReference type="ChEBI" id="CHEBI:61977"/>
        <dbReference type="ChEBI" id="CHEBI:456216"/>
        <dbReference type="EC" id="2.7.12.2"/>
    </reaction>
</comment>
<dbReference type="InterPro" id="IPR011009">
    <property type="entry name" value="Kinase-like_dom_sf"/>
</dbReference>
<evidence type="ECO:0000256" key="2">
    <source>
        <dbReference type="ARBA" id="ARBA00022741"/>
    </source>
</evidence>
<accession>A0A914EGC3</accession>
<keyword evidence="11" id="KW-1185">Reference proteome</keyword>
<evidence type="ECO:0000256" key="7">
    <source>
        <dbReference type="ARBA" id="ARBA00049014"/>
    </source>
</evidence>
<comment type="catalytic activity">
    <reaction evidence="9">
        <text>L-tyrosyl-[protein] + ATP = O-phospho-L-tyrosyl-[protein] + ADP + H(+)</text>
        <dbReference type="Rhea" id="RHEA:10596"/>
        <dbReference type="Rhea" id="RHEA-COMP:10136"/>
        <dbReference type="Rhea" id="RHEA-COMP:20101"/>
        <dbReference type="ChEBI" id="CHEBI:15378"/>
        <dbReference type="ChEBI" id="CHEBI:30616"/>
        <dbReference type="ChEBI" id="CHEBI:46858"/>
        <dbReference type="ChEBI" id="CHEBI:61978"/>
        <dbReference type="ChEBI" id="CHEBI:456216"/>
        <dbReference type="EC" id="2.7.12.2"/>
    </reaction>
</comment>
<evidence type="ECO:0000256" key="6">
    <source>
        <dbReference type="ARBA" id="ARBA00038999"/>
    </source>
</evidence>
<evidence type="ECO:0000313" key="11">
    <source>
        <dbReference type="Proteomes" id="UP000887540"/>
    </source>
</evidence>
<keyword evidence="1" id="KW-0808">Transferase</keyword>
<dbReference type="InterPro" id="IPR000719">
    <property type="entry name" value="Prot_kinase_dom"/>
</dbReference>
<evidence type="ECO:0000256" key="4">
    <source>
        <dbReference type="ARBA" id="ARBA00022840"/>
    </source>
</evidence>
<dbReference type="PROSITE" id="PS50011">
    <property type="entry name" value="PROTEIN_KINASE_DOM"/>
    <property type="match status" value="1"/>
</dbReference>
<dbReference type="PANTHER" id="PTHR48013">
    <property type="entry name" value="DUAL SPECIFICITY MITOGEN-ACTIVATED PROTEIN KINASE KINASE 5-RELATED"/>
    <property type="match status" value="1"/>
</dbReference>
<sequence length="328" mass="37143">MFVQWLLMHHLINVEMDIVKKVYALAIKMVVIFMGPVFKGNVFIGVSCSVPNWIWDVPSGTLTLSQTNYSNWVKDETGLNGGCKCVADRNSSNEDHGWRIANCTNDLKYFACMKPATMVAVDVYSSRKLPIGEIKLCDFGESRLLDNSLASTQYVGTEAYWPPERLLNSDSKYDIRADIWSLGITLMEIAIGRLPYLPEISTTNCHESNPKNLGEQKSTHLKVMSILNSDTTSKLYEIIAREIQPGYSTYLCEFLTKCLQTVETRPKLEDLSELTFYLINNSKEQFEEAKEFLSKIKLINNSLIDSNTNININVPKTSHVNINIQITD</sequence>
<reference evidence="12" key="1">
    <citation type="submission" date="2022-11" db="UniProtKB">
        <authorList>
            <consortium name="WormBaseParasite"/>
        </authorList>
    </citation>
    <scope>IDENTIFICATION</scope>
</reference>
<organism evidence="11 12">
    <name type="scientific">Acrobeloides nanus</name>
    <dbReference type="NCBI Taxonomy" id="290746"/>
    <lineage>
        <taxon>Eukaryota</taxon>
        <taxon>Metazoa</taxon>
        <taxon>Ecdysozoa</taxon>
        <taxon>Nematoda</taxon>
        <taxon>Chromadorea</taxon>
        <taxon>Rhabditida</taxon>
        <taxon>Tylenchina</taxon>
        <taxon>Cephalobomorpha</taxon>
        <taxon>Cephaloboidea</taxon>
        <taxon>Cephalobidae</taxon>
        <taxon>Acrobeloides</taxon>
    </lineage>
</organism>
<dbReference type="InterPro" id="IPR016186">
    <property type="entry name" value="C-type_lectin-like/link_sf"/>
</dbReference>
<dbReference type="Gene3D" id="1.10.510.10">
    <property type="entry name" value="Transferase(Phosphotransferase) domain 1"/>
    <property type="match status" value="1"/>
</dbReference>
<dbReference type="EC" id="2.7.12.2" evidence="6"/>
<feature type="domain" description="Protein kinase" evidence="10">
    <location>
        <begin position="1"/>
        <end position="277"/>
    </location>
</feature>
<dbReference type="GO" id="GO:0004708">
    <property type="term" value="F:MAP kinase kinase activity"/>
    <property type="evidence" value="ECO:0007669"/>
    <property type="project" value="UniProtKB-EC"/>
</dbReference>
<proteinExistence type="inferred from homology"/>
<dbReference type="WBParaSite" id="ACRNAN_scaffold7573.g11174.t1">
    <property type="protein sequence ID" value="ACRNAN_scaffold7573.g11174.t1"/>
    <property type="gene ID" value="ACRNAN_scaffold7573.g11174"/>
</dbReference>
<dbReference type="SUPFAM" id="SSF56436">
    <property type="entry name" value="C-type lectin-like"/>
    <property type="match status" value="1"/>
</dbReference>
<evidence type="ECO:0000256" key="5">
    <source>
        <dbReference type="ARBA" id="ARBA00038035"/>
    </source>
</evidence>
<dbReference type="Proteomes" id="UP000887540">
    <property type="component" value="Unplaced"/>
</dbReference>
<dbReference type="SMART" id="SM00220">
    <property type="entry name" value="S_TKc"/>
    <property type="match status" value="1"/>
</dbReference>
<protein>
    <recommendedName>
        <fullName evidence="6">mitogen-activated protein kinase kinase</fullName>
        <ecNumber evidence="6">2.7.12.2</ecNumber>
    </recommendedName>
</protein>
<dbReference type="InterPro" id="IPR016187">
    <property type="entry name" value="CTDL_fold"/>
</dbReference>
<evidence type="ECO:0000259" key="10">
    <source>
        <dbReference type="PROSITE" id="PS50011"/>
    </source>
</evidence>